<keyword evidence="4" id="KW-1133">Transmembrane helix</keyword>
<dbReference type="SUPFAM" id="SSF51445">
    <property type="entry name" value="(Trans)glycosidases"/>
    <property type="match status" value="1"/>
</dbReference>
<feature type="domain" description="Glycosyl hydrolase family 13 catalytic" evidence="5">
    <location>
        <begin position="68"/>
        <end position="461"/>
    </location>
</feature>
<reference evidence="6 7" key="1">
    <citation type="journal article" date="2024" name="Nat. Commun.">
        <title>Phylogenomics reveals the evolutionary origins of lichenization in chlorophyte algae.</title>
        <authorList>
            <person name="Puginier C."/>
            <person name="Libourel C."/>
            <person name="Otte J."/>
            <person name="Skaloud P."/>
            <person name="Haon M."/>
            <person name="Grisel S."/>
            <person name="Petersen M."/>
            <person name="Berrin J.G."/>
            <person name="Delaux P.M."/>
            <person name="Dal Grande F."/>
            <person name="Keller J."/>
        </authorList>
    </citation>
    <scope>NUCLEOTIDE SEQUENCE [LARGE SCALE GENOMIC DNA]</scope>
    <source>
        <strain evidence="6 7">SAG 2145</strain>
    </source>
</reference>
<dbReference type="NCBIfam" id="TIGR03852">
    <property type="entry name" value="sucrose_gtfA"/>
    <property type="match status" value="1"/>
</dbReference>
<dbReference type="GO" id="GO:0005975">
    <property type="term" value="P:carbohydrate metabolic process"/>
    <property type="evidence" value="ECO:0007669"/>
    <property type="project" value="InterPro"/>
</dbReference>
<dbReference type="InterPro" id="IPR045857">
    <property type="entry name" value="O16G_dom_2"/>
</dbReference>
<dbReference type="InterPro" id="IPR017853">
    <property type="entry name" value="GH"/>
</dbReference>
<dbReference type="Gene3D" id="3.90.400.10">
    <property type="entry name" value="Oligo-1,6-glucosidase, Domain 2"/>
    <property type="match status" value="1"/>
</dbReference>
<sequence>MVHLHSFSADAGLRALCLTNQQQTVSQTSCWRPHRQQETVDVGDNPPGVFAPISEGLADHQGVRNQIQLSTYAHHIGNNLTDLYDFMEKNLQGAVGGLHLLPFYPSSGDGGFAPITYKEVDPEKGTWSDIDRLAKKYDLMVEFMVNHISPASQEFQDFLAKGPESEFWPMFIHWNEFWGGEPTLDDLERIRTRKPEAPVLTVDLKSGGQEKVWCTFSPQQIDINVSSKQGEAFIRDQMKALCSRGARLVRLDAFGYATKKRGTSCFFQEPEVWKVLDLAEELANATDTRMLCEVHESYQTNISLAERGYWVYDFALPLLILHAFTFHTAKNLRRWLSICPKRQITVLDTHDGMGIDDISGLAEVADVDELAHTVECTLGCDPNFKYIFNKHTQKYESRPHQFNCTYFSAVGRAFPQHRERMYLMARVIQFFTPGIPMIYYVGLLAGENDLQAMRDSLGSSRGINRHRYSINEAEQELQRPVVQALLELCRFRNSHPAFNGETHVNDEVEDHLLEVSWRNGEHKATLYADLRNLCFHSDVTMEGKNGKLELRRYEVGEMASPPTSGTDDMQSSQRPAPQKQAFADV</sequence>
<gene>
    <name evidence="6" type="ORF">WJX74_002520</name>
</gene>
<dbReference type="Gene3D" id="3.20.20.80">
    <property type="entry name" value="Glycosidases"/>
    <property type="match status" value="1"/>
</dbReference>
<evidence type="ECO:0000256" key="2">
    <source>
        <dbReference type="ARBA" id="ARBA00022679"/>
    </source>
</evidence>
<dbReference type="PANTHER" id="PTHR38784:SF1">
    <property type="entry name" value="SUCROSE PHOSPHORYLASE"/>
    <property type="match status" value="1"/>
</dbReference>
<feature type="transmembrane region" description="Helical" evidence="4">
    <location>
        <begin position="427"/>
        <end position="446"/>
    </location>
</feature>
<dbReference type="AlphaFoldDB" id="A0AAW1RVI8"/>
<keyword evidence="2" id="KW-0808">Transferase</keyword>
<dbReference type="Proteomes" id="UP001438707">
    <property type="component" value="Unassembled WGS sequence"/>
</dbReference>
<dbReference type="PANTHER" id="PTHR38784">
    <property type="entry name" value="SUCROSE PHOSPHORYLASE"/>
    <property type="match status" value="1"/>
</dbReference>
<evidence type="ECO:0000313" key="6">
    <source>
        <dbReference type="EMBL" id="KAK9837665.1"/>
    </source>
</evidence>
<dbReference type="InterPro" id="IPR022527">
    <property type="entry name" value="Sucrose_phospho"/>
</dbReference>
<keyword evidence="4" id="KW-0812">Transmembrane</keyword>
<evidence type="ECO:0000256" key="4">
    <source>
        <dbReference type="SAM" id="Phobius"/>
    </source>
</evidence>
<keyword evidence="7" id="KW-1185">Reference proteome</keyword>
<evidence type="ECO:0000259" key="5">
    <source>
        <dbReference type="SMART" id="SM00642"/>
    </source>
</evidence>
<keyword evidence="1" id="KW-0328">Glycosyltransferase</keyword>
<name>A0AAW1RVI8_9CHLO</name>
<evidence type="ECO:0000256" key="1">
    <source>
        <dbReference type="ARBA" id="ARBA00022676"/>
    </source>
</evidence>
<dbReference type="SMART" id="SM00642">
    <property type="entry name" value="Aamy"/>
    <property type="match status" value="1"/>
</dbReference>
<proteinExistence type="predicted"/>
<dbReference type="GO" id="GO:0004645">
    <property type="term" value="F:1,4-alpha-oligoglucan phosphorylase activity"/>
    <property type="evidence" value="ECO:0007669"/>
    <property type="project" value="InterPro"/>
</dbReference>
<keyword evidence="4" id="KW-0472">Membrane</keyword>
<dbReference type="EMBL" id="JALJOS010000006">
    <property type="protein sequence ID" value="KAK9837665.1"/>
    <property type="molecule type" value="Genomic_DNA"/>
</dbReference>
<evidence type="ECO:0000313" key="7">
    <source>
        <dbReference type="Proteomes" id="UP001438707"/>
    </source>
</evidence>
<feature type="region of interest" description="Disordered" evidence="3">
    <location>
        <begin position="553"/>
        <end position="585"/>
    </location>
</feature>
<feature type="compositionally biased region" description="Polar residues" evidence="3">
    <location>
        <begin position="561"/>
        <end position="575"/>
    </location>
</feature>
<evidence type="ECO:0000256" key="3">
    <source>
        <dbReference type="SAM" id="MobiDB-lite"/>
    </source>
</evidence>
<organism evidence="6 7">
    <name type="scientific">Apatococcus lobatus</name>
    <dbReference type="NCBI Taxonomy" id="904363"/>
    <lineage>
        <taxon>Eukaryota</taxon>
        <taxon>Viridiplantae</taxon>
        <taxon>Chlorophyta</taxon>
        <taxon>core chlorophytes</taxon>
        <taxon>Trebouxiophyceae</taxon>
        <taxon>Chlorellales</taxon>
        <taxon>Chlorellaceae</taxon>
        <taxon>Apatococcus</taxon>
    </lineage>
</organism>
<comment type="caution">
    <text evidence="6">The sequence shown here is derived from an EMBL/GenBank/DDBJ whole genome shotgun (WGS) entry which is preliminary data.</text>
</comment>
<dbReference type="InterPro" id="IPR006047">
    <property type="entry name" value="GH13_cat_dom"/>
</dbReference>
<protein>
    <recommendedName>
        <fullName evidence="5">Glycosyl hydrolase family 13 catalytic domain-containing protein</fullName>
    </recommendedName>
</protein>
<accession>A0AAW1RVI8</accession>